<keyword evidence="1" id="KW-1133">Transmembrane helix</keyword>
<keyword evidence="1" id="KW-0812">Transmembrane</keyword>
<keyword evidence="3" id="KW-1185">Reference proteome</keyword>
<sequence length="190" mass="21523">MKIRNLVYLIISIIVLALTISLTSSLLLAYFQAGKDWVGAMIGAAGNIIGGIIGGYIAYFVARYQIEESGRNQILNEKKEVASLSLILKEEIKNNSLILASINSSEQVDGHLLKYDLSKEAWNYFSIKAAHKLDEALFISLNTVYRKVQIYQGLTVEELEKEIKLEQINTLKFQFDDCIRKLEIFTKEKL</sequence>
<organism evidence="2 3">
    <name type="scientific">Paenibacillus lutrae</name>
    <dbReference type="NCBI Taxonomy" id="2078573"/>
    <lineage>
        <taxon>Bacteria</taxon>
        <taxon>Bacillati</taxon>
        <taxon>Bacillota</taxon>
        <taxon>Bacilli</taxon>
        <taxon>Bacillales</taxon>
        <taxon>Paenibacillaceae</taxon>
        <taxon>Paenibacillus</taxon>
    </lineage>
</organism>
<dbReference type="EMBL" id="RHLK01000006">
    <property type="protein sequence ID" value="MVP00395.1"/>
    <property type="molecule type" value="Genomic_DNA"/>
</dbReference>
<gene>
    <name evidence="2" type="ORF">EDM21_12815</name>
</gene>
<dbReference type="RefSeq" id="WP_157336033.1">
    <property type="nucleotide sequence ID" value="NZ_RHLK01000006.1"/>
</dbReference>
<evidence type="ECO:0000313" key="2">
    <source>
        <dbReference type="EMBL" id="MVP00395.1"/>
    </source>
</evidence>
<keyword evidence="1" id="KW-0472">Membrane</keyword>
<feature type="transmembrane region" description="Helical" evidence="1">
    <location>
        <begin position="7"/>
        <end position="31"/>
    </location>
</feature>
<evidence type="ECO:0000313" key="3">
    <source>
        <dbReference type="Proteomes" id="UP000490800"/>
    </source>
</evidence>
<dbReference type="Proteomes" id="UP000490800">
    <property type="component" value="Unassembled WGS sequence"/>
</dbReference>
<feature type="transmembrane region" description="Helical" evidence="1">
    <location>
        <begin position="37"/>
        <end position="62"/>
    </location>
</feature>
<dbReference type="AlphaFoldDB" id="A0A7X3FIM4"/>
<comment type="caution">
    <text evidence="2">The sequence shown here is derived from an EMBL/GenBank/DDBJ whole genome shotgun (WGS) entry which is preliminary data.</text>
</comment>
<accession>A0A7X3FIM4</accession>
<name>A0A7X3FIM4_9BACL</name>
<protein>
    <submittedName>
        <fullName evidence="2">Uncharacterized protein</fullName>
    </submittedName>
</protein>
<evidence type="ECO:0000256" key="1">
    <source>
        <dbReference type="SAM" id="Phobius"/>
    </source>
</evidence>
<reference evidence="2 3" key="1">
    <citation type="journal article" date="2019" name="Microorganisms">
        <title>Paenibacillus lutrae sp. nov., A Chitinolytic Species Isolated from A River Otter in Castril Natural Park, Granada, Spain.</title>
        <authorList>
            <person name="Rodriguez M."/>
            <person name="Reina J.C."/>
            <person name="Bejar V."/>
            <person name="Llamas I."/>
        </authorList>
    </citation>
    <scope>NUCLEOTIDE SEQUENCE [LARGE SCALE GENOMIC DNA]</scope>
    <source>
        <strain evidence="2 3">N10</strain>
    </source>
</reference>
<proteinExistence type="predicted"/>